<comment type="caution">
    <text evidence="2">The sequence shown here is derived from an EMBL/GenBank/DDBJ whole genome shotgun (WGS) entry which is preliminary data.</text>
</comment>
<dbReference type="Pfam" id="PF07734">
    <property type="entry name" value="FBA_1"/>
    <property type="match status" value="2"/>
</dbReference>
<dbReference type="InterPro" id="IPR036047">
    <property type="entry name" value="F-box-like_dom_sf"/>
</dbReference>
<dbReference type="InterPro" id="IPR017451">
    <property type="entry name" value="F-box-assoc_interact_dom"/>
</dbReference>
<evidence type="ECO:0000259" key="1">
    <source>
        <dbReference type="PROSITE" id="PS50181"/>
    </source>
</evidence>
<dbReference type="Pfam" id="PF00646">
    <property type="entry name" value="F-box"/>
    <property type="match status" value="1"/>
</dbReference>
<dbReference type="PANTHER" id="PTHR47993">
    <property type="entry name" value="OS09G0372900 PROTEIN-RELATED"/>
    <property type="match status" value="1"/>
</dbReference>
<dbReference type="Proteomes" id="UP001558713">
    <property type="component" value="Unassembled WGS sequence"/>
</dbReference>
<evidence type="ECO:0000313" key="2">
    <source>
        <dbReference type="EMBL" id="KAL1199139.1"/>
    </source>
</evidence>
<sequence length="736" mass="85237">MSDLPKDMEEELLSRLPVTSLGEVRSTCKKWNTLTKGESLLKRHIAKKKQRKGIEVVMMLEYRVSLMSVDLLYPSIERIGNLDADGVEISKIFHCDGLFLCCITKDKDSSRLLVWNPYLAQTRWIELRNSFRRWDRYALGYDNEKKNHKVLRFVDDYDSDKHRICEFEMYSLNSNSWKVMDDFTLDWGISFTHRGLSLKGNTYWYAEGKIPLDSPRWISDLPDCLLSFDFTTERFGPPLPLPFHAFRNTVTLSSVREEQLAVLLQNMSAPYTVKIWITTKIEPNSVSWSNLFLAVDMEPLIGITFADIGGSFFVDEEKKVVVVLDKDTDKSWPPTRNIAYIIGNNGYFKQVDLGESRDIWCYPLVCSYVPSSVQLPVTSLGELRWTCKKWKTLTKGGSFLKRRIANKKQRKGIEVVMMLEYRVSLMSVDLLYPSIERIGNLDADEVEISKIFHCDGLFLCCITKDKDSSRLLVCNPYLAQTRWIEPRNSYHRWDRYALGYDNEKKNHKVLRFVDDYDSVKHRNCEFEMYSLNSNSWKVMDDFTLDWGISFTHRGLSLKGNTYWYAEGKIPLDSPRWISDLPDCLLSFDFTTERFGPPLPLPFHAFRNTVTLSSVREEQLAVLLQNMSAPYTVKIWITTKIEPNSVSWSNLFLAVDMEPLIGITFADIGGSFFVDEEKKVAVVLDKDTDKSWPPTRNIAYIIGNNGYFKQVDLGESRDIWCYPLVCSYVPSSVQLHH</sequence>
<dbReference type="Gene3D" id="1.20.1280.50">
    <property type="match status" value="1"/>
</dbReference>
<evidence type="ECO:0000313" key="3">
    <source>
        <dbReference type="Proteomes" id="UP001558713"/>
    </source>
</evidence>
<dbReference type="InterPro" id="IPR050233">
    <property type="entry name" value="A_thaliana_F-box"/>
</dbReference>
<dbReference type="PANTHER" id="PTHR47993:SF377">
    <property type="entry name" value="GENOME ASSEMBLY, CHROMOSOME: A03"/>
    <property type="match status" value="1"/>
</dbReference>
<dbReference type="InterPro" id="IPR001810">
    <property type="entry name" value="F-box_dom"/>
</dbReference>
<dbReference type="SUPFAM" id="SSF81383">
    <property type="entry name" value="F-box domain"/>
    <property type="match status" value="1"/>
</dbReference>
<feature type="domain" description="F-box" evidence="1">
    <location>
        <begin position="1"/>
        <end position="44"/>
    </location>
</feature>
<organism evidence="2 3">
    <name type="scientific">Cardamine amara subsp. amara</name>
    <dbReference type="NCBI Taxonomy" id="228776"/>
    <lineage>
        <taxon>Eukaryota</taxon>
        <taxon>Viridiplantae</taxon>
        <taxon>Streptophyta</taxon>
        <taxon>Embryophyta</taxon>
        <taxon>Tracheophyta</taxon>
        <taxon>Spermatophyta</taxon>
        <taxon>Magnoliopsida</taxon>
        <taxon>eudicotyledons</taxon>
        <taxon>Gunneridae</taxon>
        <taxon>Pentapetalae</taxon>
        <taxon>rosids</taxon>
        <taxon>malvids</taxon>
        <taxon>Brassicales</taxon>
        <taxon>Brassicaceae</taxon>
        <taxon>Cardamineae</taxon>
        <taxon>Cardamine</taxon>
    </lineage>
</organism>
<dbReference type="InterPro" id="IPR006527">
    <property type="entry name" value="F-box-assoc_dom_typ1"/>
</dbReference>
<dbReference type="AlphaFoldDB" id="A0ABD1A5P6"/>
<proteinExistence type="predicted"/>
<gene>
    <name evidence="2" type="ORF">V5N11_014636</name>
</gene>
<keyword evidence="3" id="KW-1185">Reference proteome</keyword>
<protein>
    <submittedName>
        <fullName evidence="2">F-box/kelch-repeat protein</fullName>
    </submittedName>
</protein>
<reference evidence="2 3" key="1">
    <citation type="submission" date="2024-04" db="EMBL/GenBank/DDBJ databases">
        <title>Genome assembly C_amara_ONT_v2.</title>
        <authorList>
            <person name="Yant L."/>
            <person name="Moore C."/>
            <person name="Slenker M."/>
        </authorList>
    </citation>
    <scope>NUCLEOTIDE SEQUENCE [LARGE SCALE GENOMIC DNA]</scope>
    <source>
        <tissue evidence="2">Leaf</tissue>
    </source>
</reference>
<name>A0ABD1A5P6_CARAN</name>
<dbReference type="SMART" id="SM00256">
    <property type="entry name" value="FBOX"/>
    <property type="match status" value="1"/>
</dbReference>
<accession>A0ABD1A5P6</accession>
<dbReference type="PROSITE" id="PS50181">
    <property type="entry name" value="FBOX"/>
    <property type="match status" value="1"/>
</dbReference>
<dbReference type="EMBL" id="JBANAX010000654">
    <property type="protein sequence ID" value="KAL1199139.1"/>
    <property type="molecule type" value="Genomic_DNA"/>
</dbReference>
<dbReference type="NCBIfam" id="TIGR01640">
    <property type="entry name" value="F_box_assoc_1"/>
    <property type="match status" value="2"/>
</dbReference>